<evidence type="ECO:0000313" key="2">
    <source>
        <dbReference type="EMBL" id="NDW21354.1"/>
    </source>
</evidence>
<keyword evidence="1" id="KW-1133">Transmembrane helix</keyword>
<feature type="transmembrane region" description="Helical" evidence="1">
    <location>
        <begin position="52"/>
        <end position="73"/>
    </location>
</feature>
<comment type="caution">
    <text evidence="2">The sequence shown here is derived from an EMBL/GenBank/DDBJ whole genome shotgun (WGS) entry which is preliminary data.</text>
</comment>
<reference evidence="2 3" key="1">
    <citation type="submission" date="2020-01" db="EMBL/GenBank/DDBJ databases">
        <title>Genomes of bacteria type strains.</title>
        <authorList>
            <person name="Chen J."/>
            <person name="Zhu S."/>
            <person name="Yang J."/>
        </authorList>
    </citation>
    <scope>NUCLEOTIDE SEQUENCE [LARGE SCALE GENOMIC DNA]</scope>
    <source>
        <strain evidence="2 3">LMG 22958</strain>
    </source>
</reference>
<feature type="transmembrane region" description="Helical" evidence="1">
    <location>
        <begin position="165"/>
        <end position="183"/>
    </location>
</feature>
<organism evidence="2 3">
    <name type="scientific">Alteromonas hispanica</name>
    <dbReference type="NCBI Taxonomy" id="315421"/>
    <lineage>
        <taxon>Bacteria</taxon>
        <taxon>Pseudomonadati</taxon>
        <taxon>Pseudomonadota</taxon>
        <taxon>Gammaproteobacteria</taxon>
        <taxon>Alteromonadales</taxon>
        <taxon>Alteromonadaceae</taxon>
        <taxon>Alteromonas/Salinimonas group</taxon>
        <taxon>Alteromonas</taxon>
    </lineage>
</organism>
<gene>
    <name evidence="2" type="ORF">GTW09_07470</name>
</gene>
<sequence length="206" mass="24149">MHNDDNKDRVKANRVKGGDTDLTMLWQNQPVNDIDLSEVKKSFNSERIKQRIYMVIDSLALLPSLYFLSIYWGELSFTAKGLCIFMVATAIPFLIYQLWLRRVAAFAKDSQTLDHLHQYTRQIKNNIRIAFITKHSAWPALFVLPAFALERYFFGELSPEKWEKIAISFPIATLILIVWGIWAHKRQQRFEKQLKALEEMAEQRTV</sequence>
<protein>
    <submittedName>
        <fullName evidence="2">Uncharacterized protein</fullName>
    </submittedName>
</protein>
<evidence type="ECO:0000256" key="1">
    <source>
        <dbReference type="SAM" id="Phobius"/>
    </source>
</evidence>
<proteinExistence type="predicted"/>
<keyword evidence="1" id="KW-0812">Transmembrane</keyword>
<dbReference type="AlphaFoldDB" id="A0A6L9MT34"/>
<dbReference type="RefSeq" id="WP_163111296.1">
    <property type="nucleotide sequence ID" value="NZ_JAAAWP010000003.1"/>
</dbReference>
<keyword evidence="3" id="KW-1185">Reference proteome</keyword>
<dbReference type="Proteomes" id="UP000478837">
    <property type="component" value="Unassembled WGS sequence"/>
</dbReference>
<dbReference type="EMBL" id="JAAAWP010000003">
    <property type="protein sequence ID" value="NDW21354.1"/>
    <property type="molecule type" value="Genomic_DNA"/>
</dbReference>
<feature type="transmembrane region" description="Helical" evidence="1">
    <location>
        <begin position="79"/>
        <end position="100"/>
    </location>
</feature>
<feature type="transmembrane region" description="Helical" evidence="1">
    <location>
        <begin position="136"/>
        <end position="153"/>
    </location>
</feature>
<accession>A0A6L9MT34</accession>
<keyword evidence="1" id="KW-0472">Membrane</keyword>
<name>A0A6L9MT34_9ALTE</name>
<evidence type="ECO:0000313" key="3">
    <source>
        <dbReference type="Proteomes" id="UP000478837"/>
    </source>
</evidence>